<dbReference type="GO" id="GO:0052906">
    <property type="term" value="F:tRNA (guanine(37)-N1)-methyltransferase activity"/>
    <property type="evidence" value="ECO:0007669"/>
    <property type="project" value="UniProtKB-UniRule"/>
</dbReference>
<comment type="subcellular location">
    <subcellularLocation>
        <location evidence="10">Mitochondrion matrix</location>
    </subcellularLocation>
    <subcellularLocation>
        <location evidence="10">Nucleus</location>
    </subcellularLocation>
    <subcellularLocation>
        <location evidence="10">Cytoplasm</location>
    </subcellularLocation>
    <text evidence="10">Predominantly in the mitochondria and in the nucleus.</text>
</comment>
<keyword evidence="2 10" id="KW-0963">Cytoplasm</keyword>
<dbReference type="InterPro" id="IPR025792">
    <property type="entry name" value="tRNA_Gua_MeTrfase_euk"/>
</dbReference>
<keyword evidence="3 10" id="KW-0489">Methyltransferase</keyword>
<evidence type="ECO:0000256" key="3">
    <source>
        <dbReference type="ARBA" id="ARBA00022603"/>
    </source>
</evidence>
<feature type="binding site" evidence="10">
    <location>
        <begin position="285"/>
        <end position="286"/>
    </location>
    <ligand>
        <name>S-adenosyl-L-methionine</name>
        <dbReference type="ChEBI" id="CHEBI:59789"/>
    </ligand>
</feature>
<dbReference type="Pfam" id="PF25133">
    <property type="entry name" value="TYW2_N_2"/>
    <property type="match status" value="1"/>
</dbReference>
<comment type="caution">
    <text evidence="13">The sequence shown here is derived from an EMBL/GenBank/DDBJ whole genome shotgun (WGS) entry which is preliminary data.</text>
</comment>
<feature type="compositionally biased region" description="Polar residues" evidence="11">
    <location>
        <begin position="349"/>
        <end position="358"/>
    </location>
</feature>
<dbReference type="GO" id="GO:0005759">
    <property type="term" value="C:mitochondrial matrix"/>
    <property type="evidence" value="ECO:0007669"/>
    <property type="project" value="UniProtKB-SubCell"/>
</dbReference>
<dbReference type="GO" id="GO:0002939">
    <property type="term" value="P:tRNA N1-guanine methylation"/>
    <property type="evidence" value="ECO:0007669"/>
    <property type="project" value="TreeGrafter"/>
</dbReference>
<evidence type="ECO:0000256" key="6">
    <source>
        <dbReference type="ARBA" id="ARBA00022694"/>
    </source>
</evidence>
<dbReference type="PROSITE" id="PS51684">
    <property type="entry name" value="SAM_MT_TRM5_TYW2"/>
    <property type="match status" value="1"/>
</dbReference>
<evidence type="ECO:0000313" key="13">
    <source>
        <dbReference type="EMBL" id="KAF8445669.1"/>
    </source>
</evidence>
<dbReference type="InterPro" id="IPR029063">
    <property type="entry name" value="SAM-dependent_MTases_sf"/>
</dbReference>
<keyword evidence="5 10" id="KW-0949">S-adenosyl-L-methionine</keyword>
<comment type="similarity">
    <text evidence="10">Belongs to the TRM5 / TYW2 family.</text>
</comment>
<gene>
    <name evidence="10" type="primary">TRM5</name>
    <name evidence="13" type="ORF">L210DRAFT_11709</name>
</gene>
<dbReference type="HAMAP" id="MF_03152">
    <property type="entry name" value="TRM5"/>
    <property type="match status" value="1"/>
</dbReference>
<accession>A0AAD4C1S2</accession>
<evidence type="ECO:0000256" key="5">
    <source>
        <dbReference type="ARBA" id="ARBA00022691"/>
    </source>
</evidence>
<name>A0AAD4C1S2_BOLED</name>
<feature type="binding site" evidence="10">
    <location>
        <position position="247"/>
    </location>
    <ligand>
        <name>S-adenosyl-L-methionine</name>
        <dbReference type="ChEBI" id="CHEBI:59789"/>
    </ligand>
</feature>
<dbReference type="GO" id="GO:0070901">
    <property type="term" value="P:mitochondrial tRNA methylation"/>
    <property type="evidence" value="ECO:0007669"/>
    <property type="project" value="TreeGrafter"/>
</dbReference>
<feature type="binding site" evidence="10">
    <location>
        <begin position="313"/>
        <end position="314"/>
    </location>
    <ligand>
        <name>S-adenosyl-L-methionine</name>
        <dbReference type="ChEBI" id="CHEBI:59789"/>
    </ligand>
</feature>
<evidence type="ECO:0000256" key="7">
    <source>
        <dbReference type="ARBA" id="ARBA00023128"/>
    </source>
</evidence>
<dbReference type="EC" id="2.1.1.228" evidence="10"/>
<dbReference type="InterPro" id="IPR056744">
    <property type="entry name" value="TRM5/TYW2-like_N"/>
</dbReference>
<comment type="subunit">
    <text evidence="10">Monomer.</text>
</comment>
<feature type="region of interest" description="Disordered" evidence="11">
    <location>
        <begin position="336"/>
        <end position="370"/>
    </location>
</feature>
<evidence type="ECO:0000313" key="14">
    <source>
        <dbReference type="Proteomes" id="UP001194468"/>
    </source>
</evidence>
<evidence type="ECO:0000256" key="9">
    <source>
        <dbReference type="ARBA" id="ARBA00047783"/>
    </source>
</evidence>
<evidence type="ECO:0000256" key="11">
    <source>
        <dbReference type="SAM" id="MobiDB-lite"/>
    </source>
</evidence>
<proteinExistence type="inferred from homology"/>
<dbReference type="Gene3D" id="3.30.300.110">
    <property type="entry name" value="Met-10+ protein-like domains"/>
    <property type="match status" value="1"/>
</dbReference>
<dbReference type="Proteomes" id="UP001194468">
    <property type="component" value="Unassembled WGS sequence"/>
</dbReference>
<evidence type="ECO:0000256" key="1">
    <source>
        <dbReference type="ARBA" id="ARBA00009775"/>
    </source>
</evidence>
<dbReference type="Pfam" id="PF02475">
    <property type="entry name" value="TRM5-TYW2_MTfase"/>
    <property type="match status" value="1"/>
</dbReference>
<dbReference type="SUPFAM" id="SSF53335">
    <property type="entry name" value="S-adenosyl-L-methionine-dependent methyltransferases"/>
    <property type="match status" value="1"/>
</dbReference>
<evidence type="ECO:0000259" key="12">
    <source>
        <dbReference type="PROSITE" id="PS51684"/>
    </source>
</evidence>
<dbReference type="Gene3D" id="3.40.50.150">
    <property type="entry name" value="Vaccinia Virus protein VP39"/>
    <property type="match status" value="1"/>
</dbReference>
<comment type="catalytic activity">
    <reaction evidence="9 10">
        <text>guanosine(37) in tRNA + S-adenosyl-L-methionine = N(1)-methylguanosine(37) in tRNA + S-adenosyl-L-homocysteine + H(+)</text>
        <dbReference type="Rhea" id="RHEA:36899"/>
        <dbReference type="Rhea" id="RHEA-COMP:10145"/>
        <dbReference type="Rhea" id="RHEA-COMP:10147"/>
        <dbReference type="ChEBI" id="CHEBI:15378"/>
        <dbReference type="ChEBI" id="CHEBI:57856"/>
        <dbReference type="ChEBI" id="CHEBI:59789"/>
        <dbReference type="ChEBI" id="CHEBI:73542"/>
        <dbReference type="ChEBI" id="CHEBI:74269"/>
        <dbReference type="EC" id="2.1.1.228"/>
    </reaction>
</comment>
<keyword evidence="14" id="KW-1185">Reference proteome</keyword>
<keyword evidence="7 10" id="KW-0496">Mitochondrion</keyword>
<organism evidence="13 14">
    <name type="scientific">Boletus edulis BED1</name>
    <dbReference type="NCBI Taxonomy" id="1328754"/>
    <lineage>
        <taxon>Eukaryota</taxon>
        <taxon>Fungi</taxon>
        <taxon>Dikarya</taxon>
        <taxon>Basidiomycota</taxon>
        <taxon>Agaricomycotina</taxon>
        <taxon>Agaricomycetes</taxon>
        <taxon>Agaricomycetidae</taxon>
        <taxon>Boletales</taxon>
        <taxon>Boletineae</taxon>
        <taxon>Boletaceae</taxon>
        <taxon>Boletoideae</taxon>
        <taxon>Boletus</taxon>
    </lineage>
</organism>
<comment type="function">
    <text evidence="10">Specifically methylates the N1 position of guanosine-37 in various cytoplasmic and mitochondrial tRNAs. Methylation is not dependent on the nature of the nucleoside 5' of the target nucleoside. This is the first step in the biosynthesis of wybutosine (yW), a modified base adjacent to the anticodon of tRNAs and required for accurate decoding.</text>
</comment>
<comment type="similarity">
    <text evidence="1">Belongs to the class I-like SAM-binding methyltransferase superfamily. TRM5/TYW2 family.</text>
</comment>
<dbReference type="GO" id="GO:0005634">
    <property type="term" value="C:nucleus"/>
    <property type="evidence" value="ECO:0007669"/>
    <property type="project" value="UniProtKB-SubCell"/>
</dbReference>
<reference evidence="13" key="1">
    <citation type="submission" date="2019-10" db="EMBL/GenBank/DDBJ databases">
        <authorList>
            <consortium name="DOE Joint Genome Institute"/>
            <person name="Kuo A."/>
            <person name="Miyauchi S."/>
            <person name="Kiss E."/>
            <person name="Drula E."/>
            <person name="Kohler A."/>
            <person name="Sanchez-Garcia M."/>
            <person name="Andreopoulos B."/>
            <person name="Barry K.W."/>
            <person name="Bonito G."/>
            <person name="Buee M."/>
            <person name="Carver A."/>
            <person name="Chen C."/>
            <person name="Cichocki N."/>
            <person name="Clum A."/>
            <person name="Culley D."/>
            <person name="Crous P.W."/>
            <person name="Fauchery L."/>
            <person name="Girlanda M."/>
            <person name="Hayes R."/>
            <person name="Keri Z."/>
            <person name="LaButti K."/>
            <person name="Lipzen A."/>
            <person name="Lombard V."/>
            <person name="Magnuson J."/>
            <person name="Maillard F."/>
            <person name="Morin E."/>
            <person name="Murat C."/>
            <person name="Nolan M."/>
            <person name="Ohm R."/>
            <person name="Pangilinan J."/>
            <person name="Pereira M."/>
            <person name="Perotto S."/>
            <person name="Peter M."/>
            <person name="Riley R."/>
            <person name="Sitrit Y."/>
            <person name="Stielow B."/>
            <person name="Szollosi G."/>
            <person name="Zifcakova L."/>
            <person name="Stursova M."/>
            <person name="Spatafora J.W."/>
            <person name="Tedersoo L."/>
            <person name="Vaario L.-M."/>
            <person name="Yamada A."/>
            <person name="Yan M."/>
            <person name="Wang P."/>
            <person name="Xu J."/>
            <person name="Bruns T."/>
            <person name="Baldrian P."/>
            <person name="Vilgalys R."/>
            <person name="Henrissat B."/>
            <person name="Grigoriev I.V."/>
            <person name="Hibbett D."/>
            <person name="Nagy L.G."/>
            <person name="Martin F.M."/>
        </authorList>
    </citation>
    <scope>NUCLEOTIDE SEQUENCE</scope>
    <source>
        <strain evidence="13">BED1</strain>
    </source>
</reference>
<dbReference type="PANTHER" id="PTHR23245:SF36">
    <property type="entry name" value="TRNA (GUANINE(37)-N1)-METHYLTRANSFERASE"/>
    <property type="match status" value="1"/>
</dbReference>
<keyword evidence="8 10" id="KW-0539">Nucleus</keyword>
<dbReference type="InterPro" id="IPR056743">
    <property type="entry name" value="TRM5-TYW2-like_MTfase"/>
</dbReference>
<evidence type="ECO:0000256" key="10">
    <source>
        <dbReference type="HAMAP-Rule" id="MF_03152"/>
    </source>
</evidence>
<evidence type="ECO:0000256" key="4">
    <source>
        <dbReference type="ARBA" id="ARBA00022679"/>
    </source>
</evidence>
<protein>
    <recommendedName>
        <fullName evidence="10">tRNA (guanine(37)-N1)-methyltransferase</fullName>
        <ecNumber evidence="10">2.1.1.228</ecNumber>
    </recommendedName>
    <alternativeName>
        <fullName evidence="10">M1G-methyltransferase</fullName>
    </alternativeName>
    <alternativeName>
        <fullName evidence="10">tRNA [GM37] methyltransferase</fullName>
    </alternativeName>
    <alternativeName>
        <fullName evidence="10">tRNA methyltransferase 5</fullName>
    </alternativeName>
</protein>
<dbReference type="InterPro" id="IPR030382">
    <property type="entry name" value="MeTrfase_TRM5/TYW2"/>
</dbReference>
<feature type="binding site" evidence="10">
    <location>
        <position position="378"/>
    </location>
    <ligand>
        <name>S-adenosyl-L-methionine</name>
        <dbReference type="ChEBI" id="CHEBI:59789"/>
    </ligand>
</feature>
<evidence type="ECO:0000256" key="2">
    <source>
        <dbReference type="ARBA" id="ARBA00022490"/>
    </source>
</evidence>
<feature type="domain" description="SAM-dependent methyltransferase TRM5/TYW2-type" evidence="12">
    <location>
        <begin position="158"/>
        <end position="471"/>
    </location>
</feature>
<dbReference type="EMBL" id="WHUW01000005">
    <property type="protein sequence ID" value="KAF8445669.1"/>
    <property type="molecule type" value="Genomic_DNA"/>
</dbReference>
<dbReference type="FunFam" id="3.30.300.110:FF:000001">
    <property type="entry name" value="tRNA (guanine(37)-N1)-methyltransferase"/>
    <property type="match status" value="1"/>
</dbReference>
<reference evidence="13" key="2">
    <citation type="journal article" date="2020" name="Nat. Commun.">
        <title>Large-scale genome sequencing of mycorrhizal fungi provides insights into the early evolution of symbiotic traits.</title>
        <authorList>
            <person name="Miyauchi S."/>
            <person name="Kiss E."/>
            <person name="Kuo A."/>
            <person name="Drula E."/>
            <person name="Kohler A."/>
            <person name="Sanchez-Garcia M."/>
            <person name="Morin E."/>
            <person name="Andreopoulos B."/>
            <person name="Barry K.W."/>
            <person name="Bonito G."/>
            <person name="Buee M."/>
            <person name="Carver A."/>
            <person name="Chen C."/>
            <person name="Cichocki N."/>
            <person name="Clum A."/>
            <person name="Culley D."/>
            <person name="Crous P.W."/>
            <person name="Fauchery L."/>
            <person name="Girlanda M."/>
            <person name="Hayes R.D."/>
            <person name="Keri Z."/>
            <person name="LaButti K."/>
            <person name="Lipzen A."/>
            <person name="Lombard V."/>
            <person name="Magnuson J."/>
            <person name="Maillard F."/>
            <person name="Murat C."/>
            <person name="Nolan M."/>
            <person name="Ohm R.A."/>
            <person name="Pangilinan J."/>
            <person name="Pereira M.F."/>
            <person name="Perotto S."/>
            <person name="Peter M."/>
            <person name="Pfister S."/>
            <person name="Riley R."/>
            <person name="Sitrit Y."/>
            <person name="Stielow J.B."/>
            <person name="Szollosi G."/>
            <person name="Zifcakova L."/>
            <person name="Stursova M."/>
            <person name="Spatafora J.W."/>
            <person name="Tedersoo L."/>
            <person name="Vaario L.M."/>
            <person name="Yamada A."/>
            <person name="Yan M."/>
            <person name="Wang P."/>
            <person name="Xu J."/>
            <person name="Bruns T."/>
            <person name="Baldrian P."/>
            <person name="Vilgalys R."/>
            <person name="Dunand C."/>
            <person name="Henrissat B."/>
            <person name="Grigoriev I.V."/>
            <person name="Hibbett D."/>
            <person name="Nagy L.G."/>
            <person name="Martin F.M."/>
        </authorList>
    </citation>
    <scope>NUCLEOTIDE SEQUENCE</scope>
    <source>
        <strain evidence="13">BED1</strain>
    </source>
</reference>
<sequence>MFGPAQPSRRKLFISIFNISTKRQMHCGLDTSPPIHRWMKDSLARDAFRTSLHVIGVRVPANKTTSMLKSELLKSYIIDLPKIKNVVWDPSGNQNRRVILLKVTEEAALTPEARLFLQEQHVDLVQHKIDLDYDYWTADDIINSILPEDLCDGSPTGFSIIGHIAHMNLNQEYLPYKHLIGQIILDKNPVIKTVVNKLDNIDTKFRFFSMEVLAGERNFVVEHHESDCRFSFDFSKVYWNSRLHTEHDRLVQLFKPEDVVADVFAGVGPFAIPAGKKGCAVLANDLNPESVHWLTKNINTNHVSDLVRPSCQDGRDFIRNIVDRVLENPFPAYRGPRLSRMQERRQQKEASNVYPSKTKSPDAPIPPSRNKITQFVMNLPDSALEFLDAFRGILTPRGETGGRLDGVYATMPMVHCYCFTRELDPHRAEADIRQRAEANIGAELGNEVMFHKVRSVAPNKDMYCISFRLPREVALA</sequence>
<dbReference type="PANTHER" id="PTHR23245">
    <property type="entry name" value="TRNA METHYLTRANSFERASE"/>
    <property type="match status" value="1"/>
</dbReference>
<dbReference type="AlphaFoldDB" id="A0AAD4C1S2"/>
<evidence type="ECO:0000256" key="8">
    <source>
        <dbReference type="ARBA" id="ARBA00023242"/>
    </source>
</evidence>
<dbReference type="CDD" id="cd02440">
    <property type="entry name" value="AdoMet_MTases"/>
    <property type="match status" value="1"/>
</dbReference>
<keyword evidence="6 10" id="KW-0819">tRNA processing</keyword>
<keyword evidence="4 10" id="KW-0808">Transferase</keyword>